<proteinExistence type="predicted"/>
<accession>A0ABR2IIE8</accession>
<organism evidence="2 3">
    <name type="scientific">Apiospora arundinis</name>
    <dbReference type="NCBI Taxonomy" id="335852"/>
    <lineage>
        <taxon>Eukaryota</taxon>
        <taxon>Fungi</taxon>
        <taxon>Dikarya</taxon>
        <taxon>Ascomycota</taxon>
        <taxon>Pezizomycotina</taxon>
        <taxon>Sordariomycetes</taxon>
        <taxon>Xylariomycetidae</taxon>
        <taxon>Amphisphaeriales</taxon>
        <taxon>Apiosporaceae</taxon>
        <taxon>Apiospora</taxon>
    </lineage>
</organism>
<name>A0ABR2IIE8_9PEZI</name>
<feature type="transmembrane region" description="Helical" evidence="1">
    <location>
        <begin position="20"/>
        <end position="42"/>
    </location>
</feature>
<feature type="transmembrane region" description="Helical" evidence="1">
    <location>
        <begin position="78"/>
        <end position="106"/>
    </location>
</feature>
<gene>
    <name evidence="2" type="ORF">PGQ11_009273</name>
</gene>
<dbReference type="EMBL" id="JAPCWZ010000005">
    <property type="protein sequence ID" value="KAK8863038.1"/>
    <property type="molecule type" value="Genomic_DNA"/>
</dbReference>
<feature type="transmembrane region" description="Helical" evidence="1">
    <location>
        <begin position="48"/>
        <end position="71"/>
    </location>
</feature>
<protein>
    <submittedName>
        <fullName evidence="2">Uncharacterized protein</fullName>
    </submittedName>
</protein>
<sequence>MRSSRSNDGVASGNIGLSTYCLIVDFSISISVIVGVVKLLLLGSIDDILIRIMFILSVISIFIEVAGLLIIHGITDVILGLVLVVILVRGSTGAGGSFTLQLVLLLSSEDVSSCNCLVRAEADFAATLAAIMDPFGRDVGSGLLVLDDKLVLAIEGQALRRRVLLLRVLDIIEPANRAAVENVNILKAVGVDSGEAASPVVLDANLRRDHVAFGKDGLTETLHGLVDGVLGGARLHAVSDLVPRDLDAHLATLVVHVEKELLIHALAYGHEAEEKEEILTTPIEDLASTLALVLGNELEAAREERVLLGVAHPMNGPRGTGDHLGPRLSGTLDRSGGLALSLGGALTSFGLAGGGGRGRALVVGRLLPLGGIVEMLGGNGVNLAALVAWADSRAVGRSRALGGAFGGESGLLGVAASGASIVEYDEKDAATAEYQSTGGESRSEEVMMTSDDVAKEDDDDLLAACNPRGEGDGIVDDVCDDCEPRSEKVMVTGEDVSESVIRER</sequence>
<keyword evidence="3" id="KW-1185">Reference proteome</keyword>
<comment type="caution">
    <text evidence="2">The sequence shown here is derived from an EMBL/GenBank/DDBJ whole genome shotgun (WGS) entry which is preliminary data.</text>
</comment>
<keyword evidence="1" id="KW-0472">Membrane</keyword>
<evidence type="ECO:0000313" key="3">
    <source>
        <dbReference type="Proteomes" id="UP001390339"/>
    </source>
</evidence>
<keyword evidence="1" id="KW-1133">Transmembrane helix</keyword>
<dbReference type="Proteomes" id="UP001390339">
    <property type="component" value="Unassembled WGS sequence"/>
</dbReference>
<evidence type="ECO:0000256" key="1">
    <source>
        <dbReference type="SAM" id="Phobius"/>
    </source>
</evidence>
<evidence type="ECO:0000313" key="2">
    <source>
        <dbReference type="EMBL" id="KAK8863038.1"/>
    </source>
</evidence>
<reference evidence="2 3" key="1">
    <citation type="journal article" date="2024" name="IMA Fungus">
        <title>Apiospora arundinis, a panoply of carbohydrate-active enzymes and secondary metabolites.</title>
        <authorList>
            <person name="Sorensen T."/>
            <person name="Petersen C."/>
            <person name="Muurmann A.T."/>
            <person name="Christiansen J.V."/>
            <person name="Brundto M.L."/>
            <person name="Overgaard C.K."/>
            <person name="Boysen A.T."/>
            <person name="Wollenberg R.D."/>
            <person name="Larsen T.O."/>
            <person name="Sorensen J.L."/>
            <person name="Nielsen K.L."/>
            <person name="Sondergaard T.E."/>
        </authorList>
    </citation>
    <scope>NUCLEOTIDE SEQUENCE [LARGE SCALE GENOMIC DNA]</scope>
    <source>
        <strain evidence="2 3">AAU 773</strain>
    </source>
</reference>
<keyword evidence="1" id="KW-0812">Transmembrane</keyword>